<dbReference type="SUPFAM" id="SSF54373">
    <property type="entry name" value="FAD-linked reductases, C-terminal domain"/>
    <property type="match status" value="1"/>
</dbReference>
<dbReference type="Pfam" id="PF00996">
    <property type="entry name" value="GDI"/>
    <property type="match status" value="2"/>
</dbReference>
<comment type="similarity">
    <text evidence="2">Belongs to the Rab GDI family.</text>
</comment>
<reference evidence="7" key="1">
    <citation type="submission" date="2025-08" db="UniProtKB">
        <authorList>
            <consortium name="RefSeq"/>
        </authorList>
    </citation>
    <scope>IDENTIFICATION</scope>
</reference>
<dbReference type="InterPro" id="IPR018203">
    <property type="entry name" value="GDP_dissociation_inhibitor"/>
</dbReference>
<feature type="region of interest" description="Disordered" evidence="5">
    <location>
        <begin position="132"/>
        <end position="282"/>
    </location>
</feature>
<evidence type="ECO:0000313" key="6">
    <source>
        <dbReference type="Proteomes" id="UP000694845"/>
    </source>
</evidence>
<keyword evidence="3" id="KW-0343">GTPase activation</keyword>
<evidence type="ECO:0000313" key="7">
    <source>
        <dbReference type="RefSeq" id="XP_022086329.1"/>
    </source>
</evidence>
<dbReference type="GO" id="GO:0016192">
    <property type="term" value="P:vesicle-mediated transport"/>
    <property type="evidence" value="ECO:0007669"/>
    <property type="project" value="TreeGrafter"/>
</dbReference>
<dbReference type="GO" id="GO:0005634">
    <property type="term" value="C:nucleus"/>
    <property type="evidence" value="ECO:0007669"/>
    <property type="project" value="TreeGrafter"/>
</dbReference>
<dbReference type="GO" id="GO:0006886">
    <property type="term" value="P:intracellular protein transport"/>
    <property type="evidence" value="ECO:0007669"/>
    <property type="project" value="InterPro"/>
</dbReference>
<keyword evidence="4" id="KW-0963">Cytoplasm</keyword>
<sequence>MAAPELPTEYDEIVLGTGLQESILAAALARIGHRVLHLDRNDYYSGDWATFHLRSLLEWIDKHKAPEETGVLPGASDDQDGGGPHDNSQLGEGESFLELPQNCRTVTGLEATCYVRAGVELPSLERVIIPPRLSTPEEEPNLQGAEGQDPSQNAPEAYASSAGAQTGADQSHSEGGDEEAEALQNSANEDRESSSSVSPSISIDQPGTNDVAATEPVSSDQVEGRNSQGEGSSSSETPSEEQEPEPAGQQEQDSQAQGDEGQGSSSQSSADEGQRASATRSERRDWTWAEISQLWRKFNIDLTPKLMFCRGSMVDLLVSSRISRYAEFKAVTRILTVIKDKLELVPCSRSDVFSSKYVSVLEKRMLMRLIEFCLNYQDRLEDYEEFRDRPFEDFLKSRKLTPTLQHFVMHSIAMVSADTPTEEALKSMQFFLRSLGRYGNTAFLWTLYGSGELPQCFCRMCAVFAGIYMLRTNLKTLIVDENNVCKGAIDSEGRRLTCNNLIMESSYAPQHATNTTLGSVSRGILLTDRSLKPTDNEEITLLTVPPPAGQNNPVRVLELGAGSCACPREMFVVHLTCAGTGQAKADVQNALDSLFQPLNSEEADQSSTKPKVLWSLFFSQVDASVCEDSALAVGLPSNVLVTAGPGTSVGFGHAVAQAKRLFERLCPDEDFLPAAPEPEDIIFEDQSKDNPGEHKEVGFEANSSAGETERPKGEETTVTSSETLEQTDRASQKKDVTEAESNQDKSDDTTTSS</sequence>
<dbReference type="RefSeq" id="XP_022086329.1">
    <property type="nucleotide sequence ID" value="XM_022230637.1"/>
</dbReference>
<proteinExistence type="inferred from homology"/>
<dbReference type="PANTHER" id="PTHR11787:SF4">
    <property type="entry name" value="CHM, RAB ESCORT PROTEIN 1"/>
    <property type="match status" value="1"/>
</dbReference>
<dbReference type="AlphaFoldDB" id="A0A8B7XZJ5"/>
<evidence type="ECO:0000256" key="1">
    <source>
        <dbReference type="ARBA" id="ARBA00004496"/>
    </source>
</evidence>
<feature type="region of interest" description="Disordered" evidence="5">
    <location>
        <begin position="684"/>
        <end position="753"/>
    </location>
</feature>
<dbReference type="GO" id="GO:0005096">
    <property type="term" value="F:GTPase activator activity"/>
    <property type="evidence" value="ECO:0007669"/>
    <property type="project" value="UniProtKB-KW"/>
</dbReference>
<protein>
    <submittedName>
        <fullName evidence="7">Rab proteins geranylgeranyltransferase component A 2-like</fullName>
    </submittedName>
</protein>
<dbReference type="FunFam" id="1.10.405.10:FF:000003">
    <property type="entry name" value="Rab proteins geranylgeranyltransferase component A"/>
    <property type="match status" value="1"/>
</dbReference>
<dbReference type="PIRSF" id="PIRSF016550">
    <property type="entry name" value="Rab_ger_ger_transf_A_euk"/>
    <property type="match status" value="1"/>
</dbReference>
<evidence type="ECO:0000256" key="3">
    <source>
        <dbReference type="ARBA" id="ARBA00022468"/>
    </source>
</evidence>
<dbReference type="SUPFAM" id="SSF51905">
    <property type="entry name" value="FAD/NAD(P)-binding domain"/>
    <property type="match status" value="1"/>
</dbReference>
<evidence type="ECO:0000256" key="2">
    <source>
        <dbReference type="ARBA" id="ARBA00005593"/>
    </source>
</evidence>
<feature type="region of interest" description="Disordered" evidence="5">
    <location>
        <begin position="68"/>
        <end position="92"/>
    </location>
</feature>
<dbReference type="InterPro" id="IPR036188">
    <property type="entry name" value="FAD/NAD-bd_sf"/>
</dbReference>
<dbReference type="KEGG" id="aplc:110976921"/>
<dbReference type="Proteomes" id="UP000694845">
    <property type="component" value="Unplaced"/>
</dbReference>
<feature type="compositionally biased region" description="Low complexity" evidence="5">
    <location>
        <begin position="194"/>
        <end position="203"/>
    </location>
</feature>
<dbReference type="PANTHER" id="PTHR11787">
    <property type="entry name" value="RAB GDP-DISSOCIATION INHIBITOR"/>
    <property type="match status" value="1"/>
</dbReference>
<dbReference type="GO" id="GO:0005968">
    <property type="term" value="C:Rab-protein geranylgeranyltransferase complex"/>
    <property type="evidence" value="ECO:0007669"/>
    <property type="project" value="InterPro"/>
</dbReference>
<dbReference type="PRINTS" id="PR00891">
    <property type="entry name" value="RABGDIREP"/>
</dbReference>
<gene>
    <name evidence="7" type="primary">LOC110976921</name>
</gene>
<feature type="compositionally biased region" description="Basic and acidic residues" evidence="5">
    <location>
        <begin position="726"/>
        <end position="753"/>
    </location>
</feature>
<dbReference type="Gene3D" id="3.30.519.10">
    <property type="entry name" value="Guanine Nucleotide Dissociation Inhibitor, domain 2"/>
    <property type="match status" value="1"/>
</dbReference>
<dbReference type="OMA" id="GNWAGFN"/>
<organism evidence="6 7">
    <name type="scientific">Acanthaster planci</name>
    <name type="common">Crown-of-thorns starfish</name>
    <dbReference type="NCBI Taxonomy" id="133434"/>
    <lineage>
        <taxon>Eukaryota</taxon>
        <taxon>Metazoa</taxon>
        <taxon>Echinodermata</taxon>
        <taxon>Eleutherozoa</taxon>
        <taxon>Asterozoa</taxon>
        <taxon>Asteroidea</taxon>
        <taxon>Valvatacea</taxon>
        <taxon>Valvatida</taxon>
        <taxon>Acanthasteridae</taxon>
        <taxon>Acanthaster</taxon>
    </lineage>
</organism>
<accession>A0A8B7XZJ5</accession>
<dbReference type="GO" id="GO:0007264">
    <property type="term" value="P:small GTPase-mediated signal transduction"/>
    <property type="evidence" value="ECO:0007669"/>
    <property type="project" value="InterPro"/>
</dbReference>
<feature type="compositionally biased region" description="Low complexity" evidence="5">
    <location>
        <begin position="245"/>
        <end position="271"/>
    </location>
</feature>
<feature type="compositionally biased region" description="Low complexity" evidence="5">
    <location>
        <begin position="227"/>
        <end position="237"/>
    </location>
</feature>
<name>A0A8B7XZJ5_ACAPL</name>
<dbReference type="OrthoDB" id="1923006at2759"/>
<dbReference type="Gene3D" id="3.50.50.60">
    <property type="entry name" value="FAD/NAD(P)-binding domain"/>
    <property type="match status" value="2"/>
</dbReference>
<dbReference type="Gene3D" id="1.10.405.10">
    <property type="entry name" value="Guanine Nucleotide Dissociation Inhibitor, domain 1"/>
    <property type="match status" value="1"/>
</dbReference>
<feature type="compositionally biased region" description="Polar residues" evidence="5">
    <location>
        <begin position="216"/>
        <end position="226"/>
    </location>
</feature>
<dbReference type="GeneID" id="110976921"/>
<dbReference type="GO" id="GO:0005829">
    <property type="term" value="C:cytosol"/>
    <property type="evidence" value="ECO:0007669"/>
    <property type="project" value="TreeGrafter"/>
</dbReference>
<dbReference type="GO" id="GO:0005092">
    <property type="term" value="F:GDP-dissociation inhibitor activity"/>
    <property type="evidence" value="ECO:0007669"/>
    <property type="project" value="InterPro"/>
</dbReference>
<evidence type="ECO:0000256" key="4">
    <source>
        <dbReference type="ARBA" id="ARBA00022490"/>
    </source>
</evidence>
<dbReference type="InterPro" id="IPR001738">
    <property type="entry name" value="Rab_escort"/>
</dbReference>
<keyword evidence="6" id="KW-1185">Reference proteome</keyword>
<feature type="compositionally biased region" description="Basic and acidic residues" evidence="5">
    <location>
        <begin position="685"/>
        <end position="698"/>
    </location>
</feature>
<evidence type="ECO:0000256" key="5">
    <source>
        <dbReference type="SAM" id="MobiDB-lite"/>
    </source>
</evidence>
<comment type="subcellular location">
    <subcellularLocation>
        <location evidence="1">Cytoplasm</location>
    </subcellularLocation>
</comment>